<dbReference type="Proteomes" id="UP000825051">
    <property type="component" value="Chromosome"/>
</dbReference>
<evidence type="ECO:0000256" key="1">
    <source>
        <dbReference type="SAM" id="Phobius"/>
    </source>
</evidence>
<dbReference type="EMBL" id="CP080507">
    <property type="protein sequence ID" value="QYM78831.1"/>
    <property type="molecule type" value="Genomic_DNA"/>
</dbReference>
<accession>A0A8F9TVN7</accession>
<reference evidence="2" key="1">
    <citation type="submission" date="2021-08" db="EMBL/GenBank/DDBJ databases">
        <title>Genome of a novel bacterium of the phylum Verrucomicrobia, Oleiharenicola sp. KSB-15.</title>
        <authorList>
            <person name="Chung J.-H."/>
            <person name="Ahn J.-H."/>
            <person name="Yoon Y."/>
            <person name="Kim D.-Y."/>
            <person name="An S.-H."/>
            <person name="Park I."/>
            <person name="Yeon J."/>
        </authorList>
    </citation>
    <scope>NUCLEOTIDE SEQUENCE</scope>
    <source>
        <strain evidence="2">KSB-15</strain>
    </source>
</reference>
<name>A0A8F9TVN7_9BACT</name>
<dbReference type="KEGG" id="ole:K0B96_16235"/>
<keyword evidence="1" id="KW-1133">Transmembrane helix</keyword>
<protein>
    <submittedName>
        <fullName evidence="2">Uncharacterized protein</fullName>
    </submittedName>
</protein>
<evidence type="ECO:0000313" key="3">
    <source>
        <dbReference type="Proteomes" id="UP000825051"/>
    </source>
</evidence>
<keyword evidence="3" id="KW-1185">Reference proteome</keyword>
<evidence type="ECO:0000313" key="2">
    <source>
        <dbReference type="EMBL" id="QYM78831.1"/>
    </source>
</evidence>
<feature type="transmembrane region" description="Helical" evidence="1">
    <location>
        <begin position="59"/>
        <end position="79"/>
    </location>
</feature>
<keyword evidence="1" id="KW-0812">Transmembrane</keyword>
<keyword evidence="1" id="KW-0472">Membrane</keyword>
<organism evidence="2 3">
    <name type="scientific">Horticoccus luteus</name>
    <dbReference type="NCBI Taxonomy" id="2862869"/>
    <lineage>
        <taxon>Bacteria</taxon>
        <taxon>Pseudomonadati</taxon>
        <taxon>Verrucomicrobiota</taxon>
        <taxon>Opitutia</taxon>
        <taxon>Opitutales</taxon>
        <taxon>Opitutaceae</taxon>
        <taxon>Horticoccus</taxon>
    </lineage>
</organism>
<sequence length="120" mass="13227">MSNDLDSMLADYAKNPLPTFKGPSRADVWGEIEQRRKQSSWSRVLSMLDVRDLFGEPRMALAALAVAALVGVVPAAMVGRTQNERRLARQSIHFEVFALSQNPLGSVFTEPGVSPREASR</sequence>
<dbReference type="AlphaFoldDB" id="A0A8F9TVN7"/>
<dbReference type="RefSeq" id="WP_220161935.1">
    <property type="nucleotide sequence ID" value="NZ_CP080507.1"/>
</dbReference>
<proteinExistence type="predicted"/>
<gene>
    <name evidence="2" type="ORF">K0B96_16235</name>
</gene>